<dbReference type="GO" id="GO:0005509">
    <property type="term" value="F:calcium ion binding"/>
    <property type="evidence" value="ECO:0007669"/>
    <property type="project" value="InterPro"/>
</dbReference>
<keyword evidence="2" id="KW-0677">Repeat</keyword>
<dbReference type="CDD" id="cd00051">
    <property type="entry name" value="EFh"/>
    <property type="match status" value="3"/>
</dbReference>
<comment type="caution">
    <text evidence="6">The sequence shown here is derived from an EMBL/GenBank/DDBJ whole genome shotgun (WGS) entry which is preliminary data.</text>
</comment>
<dbReference type="InterPro" id="IPR011992">
    <property type="entry name" value="EF-hand-dom_pair"/>
</dbReference>
<evidence type="ECO:0000256" key="3">
    <source>
        <dbReference type="ARBA" id="ARBA00022837"/>
    </source>
</evidence>
<evidence type="ECO:0000256" key="1">
    <source>
        <dbReference type="ARBA" id="ARBA00022723"/>
    </source>
</evidence>
<gene>
    <name evidence="6" type="ORF">Ae201684_009632</name>
</gene>
<dbReference type="Gene3D" id="1.10.238.10">
    <property type="entry name" value="EF-hand"/>
    <property type="match status" value="1"/>
</dbReference>
<feature type="compositionally biased region" description="Polar residues" evidence="4">
    <location>
        <begin position="55"/>
        <end position="70"/>
    </location>
</feature>
<evidence type="ECO:0000256" key="4">
    <source>
        <dbReference type="SAM" id="MobiDB-lite"/>
    </source>
</evidence>
<evidence type="ECO:0000313" key="6">
    <source>
        <dbReference type="EMBL" id="KAF0733383.1"/>
    </source>
</evidence>
<dbReference type="PANTHER" id="PTHR45942">
    <property type="entry name" value="PROTEIN PHOSPATASE 3 REGULATORY SUBUNIT B ALPHA ISOFORM TYPE 1"/>
    <property type="match status" value="1"/>
</dbReference>
<name>A0A6G0X0P8_9STRA</name>
<feature type="domain" description="EF-hand" evidence="5">
    <location>
        <begin position="178"/>
        <end position="213"/>
    </location>
</feature>
<dbReference type="Proteomes" id="UP000481153">
    <property type="component" value="Unassembled WGS sequence"/>
</dbReference>
<sequence>MGSERKRLQSSTTQRPQTDTHPPENSGAPTVPLPALGKQRTQHETKVVPVAPPASDQQHGASERTASTTLPLVKRPKSVLQVSRPRKPGDVVLKNQHTIDLMLKYQMGQAELKKLKETFHYIDITKEEEISYEEFFEFIDEHRNPYSESLFKMIDANGNGKIDFEEFVYALTMYCMFTREEILQFAFRTFDQDDSGTIDETEFRKLAEMVNDGKPLFAGNFNKALKDFDKKNDGVITFEGFDLLNRRYPMILFPCFQLQERIQRATLGEKHWLRIHERYYEALKDEQFRRRHGGAAPPVSTTTKLKLIFGVGTFEVYQPN</sequence>
<dbReference type="EMBL" id="VJMJ01000122">
    <property type="protein sequence ID" value="KAF0733383.1"/>
    <property type="molecule type" value="Genomic_DNA"/>
</dbReference>
<keyword evidence="7" id="KW-1185">Reference proteome</keyword>
<organism evidence="6 7">
    <name type="scientific">Aphanomyces euteiches</name>
    <dbReference type="NCBI Taxonomy" id="100861"/>
    <lineage>
        <taxon>Eukaryota</taxon>
        <taxon>Sar</taxon>
        <taxon>Stramenopiles</taxon>
        <taxon>Oomycota</taxon>
        <taxon>Saprolegniomycetes</taxon>
        <taxon>Saprolegniales</taxon>
        <taxon>Verrucalvaceae</taxon>
        <taxon>Aphanomyces</taxon>
    </lineage>
</organism>
<dbReference type="InterPro" id="IPR002048">
    <property type="entry name" value="EF_hand_dom"/>
</dbReference>
<dbReference type="SUPFAM" id="SSF47473">
    <property type="entry name" value="EF-hand"/>
    <property type="match status" value="1"/>
</dbReference>
<protein>
    <recommendedName>
        <fullName evidence="5">EF-hand domain-containing protein</fullName>
    </recommendedName>
</protein>
<feature type="region of interest" description="Disordered" evidence="4">
    <location>
        <begin position="1"/>
        <end position="70"/>
    </location>
</feature>
<evidence type="ECO:0000313" key="7">
    <source>
        <dbReference type="Proteomes" id="UP000481153"/>
    </source>
</evidence>
<dbReference type="PRINTS" id="PR00450">
    <property type="entry name" value="RECOVERIN"/>
</dbReference>
<accession>A0A6G0X0P8</accession>
<evidence type="ECO:0000256" key="2">
    <source>
        <dbReference type="ARBA" id="ARBA00022737"/>
    </source>
</evidence>
<dbReference type="AlphaFoldDB" id="A0A6G0X0P8"/>
<proteinExistence type="predicted"/>
<reference evidence="6 7" key="1">
    <citation type="submission" date="2019-07" db="EMBL/GenBank/DDBJ databases">
        <title>Genomics analysis of Aphanomyces spp. identifies a new class of oomycete effector associated with host adaptation.</title>
        <authorList>
            <person name="Gaulin E."/>
        </authorList>
    </citation>
    <scope>NUCLEOTIDE SEQUENCE [LARGE SCALE GENOMIC DNA]</scope>
    <source>
        <strain evidence="6 7">ATCC 201684</strain>
    </source>
</reference>
<dbReference type="InterPro" id="IPR018247">
    <property type="entry name" value="EF_Hand_1_Ca_BS"/>
</dbReference>
<dbReference type="PROSITE" id="PS00018">
    <property type="entry name" value="EF_HAND_1"/>
    <property type="match status" value="2"/>
</dbReference>
<keyword evidence="1" id="KW-0479">Metal-binding</keyword>
<dbReference type="SMART" id="SM00054">
    <property type="entry name" value="EFh"/>
    <property type="match status" value="4"/>
</dbReference>
<dbReference type="Pfam" id="PF13499">
    <property type="entry name" value="EF-hand_7"/>
    <property type="match status" value="2"/>
</dbReference>
<evidence type="ECO:0000259" key="5">
    <source>
        <dbReference type="PROSITE" id="PS50222"/>
    </source>
</evidence>
<dbReference type="VEuPathDB" id="FungiDB:AeMF1_009087"/>
<feature type="compositionally biased region" description="Polar residues" evidence="4">
    <location>
        <begin position="9"/>
        <end position="20"/>
    </location>
</feature>
<feature type="domain" description="EF-hand" evidence="5">
    <location>
        <begin position="142"/>
        <end position="177"/>
    </location>
</feature>
<keyword evidence="3" id="KW-0106">Calcium</keyword>
<dbReference type="PROSITE" id="PS50222">
    <property type="entry name" value="EF_HAND_2"/>
    <property type="match status" value="2"/>
</dbReference>